<name>A0A7D5Q9D1_9EURY</name>
<dbReference type="AlphaFoldDB" id="A0A7D5Q9D1"/>
<feature type="transmembrane region" description="Helical" evidence="5">
    <location>
        <begin position="22"/>
        <end position="42"/>
    </location>
</feature>
<feature type="transmembrane region" description="Helical" evidence="5">
    <location>
        <begin position="62"/>
        <end position="80"/>
    </location>
</feature>
<dbReference type="EMBL" id="CP058579">
    <property type="protein sequence ID" value="QLG61696.1"/>
    <property type="molecule type" value="Genomic_DNA"/>
</dbReference>
<reference evidence="6 7" key="1">
    <citation type="submission" date="2020-06" db="EMBL/GenBank/DDBJ databases">
        <title>NJ-3-1, isolated from saline soil.</title>
        <authorList>
            <person name="Cui H.L."/>
            <person name="Shi X."/>
        </authorList>
    </citation>
    <scope>NUCLEOTIDE SEQUENCE [LARGE SCALE GENOMIC DNA]</scope>
    <source>
        <strain evidence="6 7">NJ-3-1</strain>
    </source>
</reference>
<keyword evidence="4 5" id="KW-0472">Membrane</keyword>
<dbReference type="KEGG" id="halu:HUG12_08130"/>
<evidence type="ECO:0000256" key="1">
    <source>
        <dbReference type="ARBA" id="ARBA00004141"/>
    </source>
</evidence>
<feature type="transmembrane region" description="Helical" evidence="5">
    <location>
        <begin position="120"/>
        <end position="141"/>
    </location>
</feature>
<dbReference type="GeneID" id="56037419"/>
<dbReference type="Proteomes" id="UP000509626">
    <property type="component" value="Chromosome"/>
</dbReference>
<keyword evidence="7" id="KW-1185">Reference proteome</keyword>
<dbReference type="GO" id="GO:0016020">
    <property type="term" value="C:membrane"/>
    <property type="evidence" value="ECO:0007669"/>
    <property type="project" value="UniProtKB-SubCell"/>
</dbReference>
<organism evidence="6 7">
    <name type="scientific">Halorarum salinum</name>
    <dbReference type="NCBI Taxonomy" id="2743089"/>
    <lineage>
        <taxon>Archaea</taxon>
        <taxon>Methanobacteriati</taxon>
        <taxon>Methanobacteriota</taxon>
        <taxon>Stenosarchaea group</taxon>
        <taxon>Halobacteria</taxon>
        <taxon>Halobacteriales</taxon>
        <taxon>Haloferacaceae</taxon>
        <taxon>Halorarum</taxon>
    </lineage>
</organism>
<evidence type="ECO:0000256" key="3">
    <source>
        <dbReference type="ARBA" id="ARBA00022989"/>
    </source>
</evidence>
<evidence type="ECO:0000256" key="5">
    <source>
        <dbReference type="SAM" id="Phobius"/>
    </source>
</evidence>
<dbReference type="Pfam" id="PF07681">
    <property type="entry name" value="DoxX"/>
    <property type="match status" value="1"/>
</dbReference>
<protein>
    <submittedName>
        <fullName evidence="6">DoxX family protein</fullName>
    </submittedName>
</protein>
<dbReference type="InterPro" id="IPR032808">
    <property type="entry name" value="DoxX"/>
</dbReference>
<feature type="transmembrane region" description="Helical" evidence="5">
    <location>
        <begin position="86"/>
        <end position="108"/>
    </location>
</feature>
<comment type="subcellular location">
    <subcellularLocation>
        <location evidence="1">Membrane</location>
        <topology evidence="1">Multi-pass membrane protein</topology>
    </subcellularLocation>
</comment>
<evidence type="ECO:0000256" key="2">
    <source>
        <dbReference type="ARBA" id="ARBA00022692"/>
    </source>
</evidence>
<evidence type="ECO:0000256" key="4">
    <source>
        <dbReference type="ARBA" id="ARBA00023136"/>
    </source>
</evidence>
<dbReference type="OrthoDB" id="340328at2157"/>
<proteinExistence type="predicted"/>
<evidence type="ECO:0000313" key="7">
    <source>
        <dbReference type="Proteomes" id="UP000509626"/>
    </source>
</evidence>
<sequence length="147" mass="15174">MDSTVILQGGTNVFGGTGAAEAFLIGRLLFGLVLAFTGLNHFRSVEGMTGYAEAKGLPAPRFGVLFSGGMLVFGGLGVAAGVLPTLAAGAIALFALAAAVVFHDFWAVPEEQKQDELTQFLKNMTILGGALVLLSLSSVPWPYSLGL</sequence>
<keyword evidence="2 5" id="KW-0812">Transmembrane</keyword>
<evidence type="ECO:0000313" key="6">
    <source>
        <dbReference type="EMBL" id="QLG61696.1"/>
    </source>
</evidence>
<gene>
    <name evidence="6" type="ORF">HUG12_08130</name>
</gene>
<keyword evidence="3 5" id="KW-1133">Transmembrane helix</keyword>
<accession>A0A7D5Q9D1</accession>
<dbReference type="RefSeq" id="WP_179268281.1">
    <property type="nucleotide sequence ID" value="NZ_CP058579.1"/>
</dbReference>